<feature type="region of interest" description="Disordered" evidence="1">
    <location>
        <begin position="1"/>
        <end position="34"/>
    </location>
</feature>
<organism evidence="2 3">
    <name type="scientific">Streptomyces daliensis</name>
    <dbReference type="NCBI Taxonomy" id="299421"/>
    <lineage>
        <taxon>Bacteria</taxon>
        <taxon>Bacillati</taxon>
        <taxon>Actinomycetota</taxon>
        <taxon>Actinomycetes</taxon>
        <taxon>Kitasatosporales</taxon>
        <taxon>Streptomycetaceae</taxon>
        <taxon>Streptomyces</taxon>
    </lineage>
</organism>
<reference evidence="2" key="1">
    <citation type="submission" date="2021-04" db="EMBL/GenBank/DDBJ databases">
        <title>Sequencing of actinobacteria type strains.</title>
        <authorList>
            <person name="Nguyen G.-S."/>
            <person name="Wentzel A."/>
        </authorList>
    </citation>
    <scope>NUCLEOTIDE SEQUENCE</scope>
    <source>
        <strain evidence="2">DSM 42095</strain>
    </source>
</reference>
<proteinExistence type="predicted"/>
<evidence type="ECO:0000256" key="1">
    <source>
        <dbReference type="SAM" id="MobiDB-lite"/>
    </source>
</evidence>
<protein>
    <submittedName>
        <fullName evidence="2">Uncharacterized protein</fullName>
    </submittedName>
</protein>
<feature type="compositionally biased region" description="Polar residues" evidence="1">
    <location>
        <begin position="12"/>
        <end position="22"/>
    </location>
</feature>
<sequence>MICAAPAVADTVPSSPFATPENQRARAGASAGLSVRAGETEVRANARHGGCASLSVRAPGVSLDLVTRHRCGCPPPPPPPPPPP</sequence>
<gene>
    <name evidence="2" type="ORF">KDA82_35855</name>
</gene>
<dbReference type="AlphaFoldDB" id="A0A8T4J1H5"/>
<keyword evidence="3" id="KW-1185">Reference proteome</keyword>
<dbReference type="Proteomes" id="UP000675554">
    <property type="component" value="Unassembled WGS sequence"/>
</dbReference>
<dbReference type="EMBL" id="JAGSMN010001307">
    <property type="protein sequence ID" value="MBR7678259.1"/>
    <property type="molecule type" value="Genomic_DNA"/>
</dbReference>
<evidence type="ECO:0000313" key="2">
    <source>
        <dbReference type="EMBL" id="MBR7678259.1"/>
    </source>
</evidence>
<evidence type="ECO:0000313" key="3">
    <source>
        <dbReference type="Proteomes" id="UP000675554"/>
    </source>
</evidence>
<feature type="non-terminal residue" evidence="2">
    <location>
        <position position="84"/>
    </location>
</feature>
<accession>A0A8T4J1H5</accession>
<comment type="caution">
    <text evidence="2">The sequence shown here is derived from an EMBL/GenBank/DDBJ whole genome shotgun (WGS) entry which is preliminary data.</text>
</comment>
<name>A0A8T4J1H5_9ACTN</name>